<evidence type="ECO:0000256" key="7">
    <source>
        <dbReference type="ARBA" id="ARBA00022824"/>
    </source>
</evidence>
<evidence type="ECO:0000313" key="19">
    <source>
        <dbReference type="Proteomes" id="UP000447434"/>
    </source>
</evidence>
<keyword evidence="19" id="KW-1185">Reference proteome</keyword>
<keyword evidence="8" id="KW-0276">Fatty acid metabolism</keyword>
<protein>
    <submittedName>
        <fullName evidence="18">Putative fatty acid hydroxylase</fullName>
    </submittedName>
</protein>
<dbReference type="PANTHER" id="PTHR12863">
    <property type="entry name" value="FATTY ACID HYDROXYLASE"/>
    <property type="match status" value="1"/>
</dbReference>
<evidence type="ECO:0000256" key="3">
    <source>
        <dbReference type="ARBA" id="ARBA00009324"/>
    </source>
</evidence>
<keyword evidence="9" id="KW-0862">Zinc</keyword>
<evidence type="ECO:0000256" key="9">
    <source>
        <dbReference type="ARBA" id="ARBA00022833"/>
    </source>
</evidence>
<keyword evidence="6" id="KW-0479">Metal-binding</keyword>
<feature type="domain" description="Fatty acid hydroxylase" evidence="17">
    <location>
        <begin position="83"/>
        <end position="222"/>
    </location>
</feature>
<dbReference type="AlphaFoldDB" id="A0A6A4PH39"/>
<keyword evidence="7" id="KW-0256">Endoplasmic reticulum</keyword>
<dbReference type="GO" id="GO:0080132">
    <property type="term" value="F:fatty acid 2-hydroxylase activity"/>
    <property type="evidence" value="ECO:0007669"/>
    <property type="project" value="InterPro"/>
</dbReference>
<evidence type="ECO:0000256" key="16">
    <source>
        <dbReference type="SAM" id="SignalP"/>
    </source>
</evidence>
<keyword evidence="10 15" id="KW-1133">Transmembrane helix</keyword>
<dbReference type="InterPro" id="IPR014430">
    <property type="entry name" value="Scs7"/>
</dbReference>
<evidence type="ECO:0000256" key="2">
    <source>
        <dbReference type="ARBA" id="ARBA00004477"/>
    </source>
</evidence>
<comment type="caution">
    <text evidence="18">The sequence shown here is derived from an EMBL/GenBank/DDBJ whole genome shotgun (WGS) entry which is preliminary data.</text>
</comment>
<evidence type="ECO:0000256" key="14">
    <source>
        <dbReference type="ARBA" id="ARBA00023160"/>
    </source>
</evidence>
<accession>A0A6A4PH39</accession>
<feature type="transmembrane region" description="Helical" evidence="15">
    <location>
        <begin position="162"/>
        <end position="180"/>
    </location>
</feature>
<feature type="transmembrane region" description="Helical" evidence="15">
    <location>
        <begin position="79"/>
        <end position="97"/>
    </location>
</feature>
<dbReference type="GO" id="GO:0005789">
    <property type="term" value="C:endoplasmic reticulum membrane"/>
    <property type="evidence" value="ECO:0007669"/>
    <property type="project" value="UniProtKB-SubCell"/>
</dbReference>
<evidence type="ECO:0000256" key="4">
    <source>
        <dbReference type="ARBA" id="ARBA00022516"/>
    </source>
</evidence>
<reference evidence="19" key="1">
    <citation type="journal article" date="2020" name="Nat. Commun.">
        <title>Genome sequence of the cluster root forming white lupin.</title>
        <authorList>
            <person name="Hufnagel B."/>
            <person name="Marques A."/>
            <person name="Soriano A."/>
            <person name="Marques L."/>
            <person name="Divol F."/>
            <person name="Doumas P."/>
            <person name="Sallet E."/>
            <person name="Mancinotti D."/>
            <person name="Carrere S."/>
            <person name="Marande W."/>
            <person name="Arribat S."/>
            <person name="Keller J."/>
            <person name="Huneau C."/>
            <person name="Blein T."/>
            <person name="Aime D."/>
            <person name="Laguerre M."/>
            <person name="Taylor J."/>
            <person name="Schubert V."/>
            <person name="Nelson M."/>
            <person name="Geu-Flores F."/>
            <person name="Crespi M."/>
            <person name="Gallardo-Guerrero K."/>
            <person name="Delaux P.-M."/>
            <person name="Salse J."/>
            <person name="Berges H."/>
            <person name="Guyot R."/>
            <person name="Gouzy J."/>
            <person name="Peret B."/>
        </authorList>
    </citation>
    <scope>NUCLEOTIDE SEQUENCE [LARGE SCALE GENOMIC DNA]</scope>
    <source>
        <strain evidence="19">cv. Amiga</strain>
    </source>
</reference>
<gene>
    <name evidence="18" type="ORF">Lalb_Chr13g0291461</name>
</gene>
<dbReference type="GO" id="GO:0006633">
    <property type="term" value="P:fatty acid biosynthetic process"/>
    <property type="evidence" value="ECO:0007669"/>
    <property type="project" value="UniProtKB-KW"/>
</dbReference>
<feature type="transmembrane region" description="Helical" evidence="15">
    <location>
        <begin position="132"/>
        <end position="150"/>
    </location>
</feature>
<keyword evidence="5 15" id="KW-0812">Transmembrane</keyword>
<comment type="cofactor">
    <cofactor evidence="1">
        <name>Zn(2+)</name>
        <dbReference type="ChEBI" id="CHEBI:29105"/>
    </cofactor>
</comment>
<keyword evidence="4" id="KW-0444">Lipid biosynthesis</keyword>
<dbReference type="PANTHER" id="PTHR12863:SF15">
    <property type="entry name" value="FATTY ACID 2-HYDROXYLASE-LIKE PROTEIN"/>
    <property type="match status" value="1"/>
</dbReference>
<keyword evidence="11" id="KW-0560">Oxidoreductase</keyword>
<keyword evidence="14" id="KW-0275">Fatty acid biosynthesis</keyword>
<dbReference type="Pfam" id="PF04116">
    <property type="entry name" value="FA_hydroxylase"/>
    <property type="match status" value="1"/>
</dbReference>
<evidence type="ECO:0000256" key="5">
    <source>
        <dbReference type="ARBA" id="ARBA00022692"/>
    </source>
</evidence>
<dbReference type="InterPro" id="IPR006694">
    <property type="entry name" value="Fatty_acid_hydroxylase"/>
</dbReference>
<evidence type="ECO:0000313" key="18">
    <source>
        <dbReference type="EMBL" id="KAE9600863.1"/>
    </source>
</evidence>
<keyword evidence="13 15" id="KW-0472">Membrane</keyword>
<sequence length="234" mass="27147">MLTLQSICLMVLQVGHLGEAYDEWVHQPIISKESPRLFESNFLEFFTRTVWWVIPIVWVPVAIWSISNSIRMGLTCPQVTKFVVIGIFVWTFLEYMLHRFLFHVKTKSYWGNTLHYLLHGCHHKHPMDGFRLVFPPAGGVILGILIWYSVKLLCAPSTAPAMFGGMVLGYVVYDCTHYYLHHSKPKNDISKNLKKYHSNHHYRLWNYGFGVTSPMWDLVFGTFPPPSKADSKSR</sequence>
<dbReference type="Proteomes" id="UP000447434">
    <property type="component" value="Chromosome 13"/>
</dbReference>
<evidence type="ECO:0000256" key="13">
    <source>
        <dbReference type="ARBA" id="ARBA00023136"/>
    </source>
</evidence>
<evidence type="ECO:0000256" key="15">
    <source>
        <dbReference type="SAM" id="Phobius"/>
    </source>
</evidence>
<feature type="signal peptide" evidence="16">
    <location>
        <begin position="1"/>
        <end position="20"/>
    </location>
</feature>
<feature type="chain" id="PRO_5025348765" evidence="16">
    <location>
        <begin position="21"/>
        <end position="234"/>
    </location>
</feature>
<dbReference type="EMBL" id="WOCE01000013">
    <property type="protein sequence ID" value="KAE9600863.1"/>
    <property type="molecule type" value="Genomic_DNA"/>
</dbReference>
<comment type="subcellular location">
    <subcellularLocation>
        <location evidence="2">Endoplasmic reticulum membrane</location>
        <topology evidence="2">Multi-pass membrane protein</topology>
    </subcellularLocation>
</comment>
<evidence type="ECO:0000256" key="12">
    <source>
        <dbReference type="ARBA" id="ARBA00023098"/>
    </source>
</evidence>
<evidence type="ECO:0000256" key="8">
    <source>
        <dbReference type="ARBA" id="ARBA00022832"/>
    </source>
</evidence>
<organism evidence="18 19">
    <name type="scientific">Lupinus albus</name>
    <name type="common">White lupine</name>
    <name type="synonym">Lupinus termis</name>
    <dbReference type="NCBI Taxonomy" id="3870"/>
    <lineage>
        <taxon>Eukaryota</taxon>
        <taxon>Viridiplantae</taxon>
        <taxon>Streptophyta</taxon>
        <taxon>Embryophyta</taxon>
        <taxon>Tracheophyta</taxon>
        <taxon>Spermatophyta</taxon>
        <taxon>Magnoliopsida</taxon>
        <taxon>eudicotyledons</taxon>
        <taxon>Gunneridae</taxon>
        <taxon>Pentapetalae</taxon>
        <taxon>rosids</taxon>
        <taxon>fabids</taxon>
        <taxon>Fabales</taxon>
        <taxon>Fabaceae</taxon>
        <taxon>Papilionoideae</taxon>
        <taxon>50 kb inversion clade</taxon>
        <taxon>genistoids sensu lato</taxon>
        <taxon>core genistoids</taxon>
        <taxon>Genisteae</taxon>
        <taxon>Lupinus</taxon>
    </lineage>
</organism>
<evidence type="ECO:0000259" key="17">
    <source>
        <dbReference type="Pfam" id="PF04116"/>
    </source>
</evidence>
<comment type="similarity">
    <text evidence="3">Belongs to the sterol desaturase family.</text>
</comment>
<evidence type="ECO:0000256" key="6">
    <source>
        <dbReference type="ARBA" id="ARBA00022723"/>
    </source>
</evidence>
<dbReference type="OrthoDB" id="260519at2759"/>
<keyword evidence="16" id="KW-0732">Signal</keyword>
<keyword evidence="12" id="KW-0443">Lipid metabolism</keyword>
<name>A0A6A4PH39_LUPAL</name>
<evidence type="ECO:0000256" key="10">
    <source>
        <dbReference type="ARBA" id="ARBA00022989"/>
    </source>
</evidence>
<evidence type="ECO:0000256" key="1">
    <source>
        <dbReference type="ARBA" id="ARBA00001947"/>
    </source>
</evidence>
<evidence type="ECO:0000256" key="11">
    <source>
        <dbReference type="ARBA" id="ARBA00023002"/>
    </source>
</evidence>
<proteinExistence type="inferred from homology"/>
<feature type="transmembrane region" description="Helical" evidence="15">
    <location>
        <begin position="45"/>
        <end position="67"/>
    </location>
</feature>
<dbReference type="GO" id="GO:0005506">
    <property type="term" value="F:iron ion binding"/>
    <property type="evidence" value="ECO:0007669"/>
    <property type="project" value="InterPro"/>
</dbReference>